<dbReference type="EMBL" id="CP022684">
    <property type="protein sequence ID" value="AUM13810.1"/>
    <property type="molecule type" value="Genomic_DNA"/>
</dbReference>
<dbReference type="AlphaFoldDB" id="A0A2K9LNI0"/>
<organism evidence="2 3">
    <name type="scientific">Ketobacter alkanivorans</name>
    <dbReference type="NCBI Taxonomy" id="1917421"/>
    <lineage>
        <taxon>Bacteria</taxon>
        <taxon>Pseudomonadati</taxon>
        <taxon>Pseudomonadota</taxon>
        <taxon>Gammaproteobacteria</taxon>
        <taxon>Pseudomonadales</taxon>
        <taxon>Ketobacteraceae</taxon>
        <taxon>Ketobacter</taxon>
    </lineage>
</organism>
<dbReference type="OrthoDB" id="336237at2"/>
<gene>
    <name evidence="2" type="ORF">Kalk_15850</name>
</gene>
<name>A0A2K9LNI0_9GAMM</name>
<evidence type="ECO:0000256" key="1">
    <source>
        <dbReference type="SAM" id="SignalP"/>
    </source>
</evidence>
<dbReference type="KEGG" id="kak:Kalk_15850"/>
<proteinExistence type="predicted"/>
<evidence type="ECO:0000313" key="3">
    <source>
        <dbReference type="Proteomes" id="UP000235116"/>
    </source>
</evidence>
<evidence type="ECO:0000313" key="2">
    <source>
        <dbReference type="EMBL" id="AUM13810.1"/>
    </source>
</evidence>
<reference evidence="3" key="1">
    <citation type="submission" date="2017-08" db="EMBL/GenBank/DDBJ databases">
        <title>Direct submision.</title>
        <authorList>
            <person name="Kim S.-J."/>
            <person name="Rhee S.-K."/>
        </authorList>
    </citation>
    <scope>NUCLEOTIDE SEQUENCE [LARGE SCALE GENOMIC DNA]</scope>
    <source>
        <strain evidence="3">GI5</strain>
    </source>
</reference>
<dbReference type="Pfam" id="PF07606">
    <property type="entry name" value="DUF1569"/>
    <property type="match status" value="1"/>
</dbReference>
<accession>A0A2K9LNI0</accession>
<protein>
    <recommendedName>
        <fullName evidence="4">Twin-arginine translocation pathway signal</fullName>
    </recommendedName>
</protein>
<feature type="chain" id="PRO_5014778648" description="Twin-arginine translocation pathway signal" evidence="1">
    <location>
        <begin position="26"/>
        <end position="176"/>
    </location>
</feature>
<feature type="signal peptide" evidence="1">
    <location>
        <begin position="1"/>
        <end position="25"/>
    </location>
</feature>
<evidence type="ECO:0008006" key="4">
    <source>
        <dbReference type="Google" id="ProtNLM"/>
    </source>
</evidence>
<keyword evidence="3" id="KW-1185">Reference proteome</keyword>
<dbReference type="Proteomes" id="UP000235116">
    <property type="component" value="Chromosome"/>
</dbReference>
<dbReference type="InterPro" id="IPR011463">
    <property type="entry name" value="DUF1569"/>
</dbReference>
<sequence>MNRRQFVTLTGASLLSISVVPAVNAEPVSKVSGLTVADALQALDQLQKAEVSTLGKWNLFQVYTHLAQSVEYSMTGYPEQKSWLFKSTVGSLAFSVFSGKGSMNHGLDEAIPGAPALSEEGDPLQALQRLRQSLLDFIAFDGDLQPHFAYGELSKAEYEQAHVMHLNNHLDEFELG</sequence>
<dbReference type="RefSeq" id="WP_101895185.1">
    <property type="nucleotide sequence ID" value="NZ_CP022684.1"/>
</dbReference>
<keyword evidence="1" id="KW-0732">Signal</keyword>